<name>A0A9J6RFS0_9BACI</name>
<reference evidence="1" key="1">
    <citation type="submission" date="2022-11" db="EMBL/GenBank/DDBJ databases">
        <title>WGS of Natronobacillus azotifigens 24KS-1, an anaerobic diazotrophic haloalkaliphile from soda-rich habitats.</title>
        <authorList>
            <person name="Sorokin D.Y."/>
            <person name="Merkel A.Y."/>
        </authorList>
    </citation>
    <scope>NUCLEOTIDE SEQUENCE</scope>
    <source>
        <strain evidence="1">24KS-1</strain>
    </source>
</reference>
<organism evidence="1 2">
    <name type="scientific">Natronobacillus azotifigens</name>
    <dbReference type="NCBI Taxonomy" id="472978"/>
    <lineage>
        <taxon>Bacteria</taxon>
        <taxon>Bacillati</taxon>
        <taxon>Bacillota</taxon>
        <taxon>Bacilli</taxon>
        <taxon>Bacillales</taxon>
        <taxon>Bacillaceae</taxon>
        <taxon>Natronobacillus</taxon>
    </lineage>
</organism>
<evidence type="ECO:0000313" key="1">
    <source>
        <dbReference type="EMBL" id="MCZ0704407.1"/>
    </source>
</evidence>
<gene>
    <name evidence="1" type="ORF">OWO01_14450</name>
</gene>
<dbReference type="RefSeq" id="WP_268781177.1">
    <property type="nucleotide sequence ID" value="NZ_JAPRAT010000035.1"/>
</dbReference>
<comment type="caution">
    <text evidence="1">The sequence shown here is derived from an EMBL/GenBank/DDBJ whole genome shotgun (WGS) entry which is preliminary data.</text>
</comment>
<accession>A0A9J6RFS0</accession>
<proteinExistence type="predicted"/>
<dbReference type="AlphaFoldDB" id="A0A9J6RFS0"/>
<protein>
    <submittedName>
        <fullName evidence="1">Uncharacterized protein</fullName>
    </submittedName>
</protein>
<dbReference type="Proteomes" id="UP001084197">
    <property type="component" value="Unassembled WGS sequence"/>
</dbReference>
<dbReference type="EMBL" id="JAPRAT010000035">
    <property type="protein sequence ID" value="MCZ0704407.1"/>
    <property type="molecule type" value="Genomic_DNA"/>
</dbReference>
<keyword evidence="2" id="KW-1185">Reference proteome</keyword>
<evidence type="ECO:0000313" key="2">
    <source>
        <dbReference type="Proteomes" id="UP001084197"/>
    </source>
</evidence>
<sequence>MDYITSNNLDEGLDFNFVESADPHLHLHPDNVDSVSTLCIACVGYYNAGTTRTTEWVNLVPVHAIKGVDVMLTVSSSSTTASNYQTRTAYKSGAAEVSGSSSISYGSKTTYPVRTGTTVSSNGVWARTQVEFLNTLWKHHNGNQYRTKRAHQWIGGTNWGASIRGGNGVSFNSVSGSIYLPGSTHTREHISTRTNTTGVSLTAFGTTQFISHTIGSTRSITWDYTFKRGHGFKEYKLYNTPTINNLTAR</sequence>